<dbReference type="Proteomes" id="UP001489719">
    <property type="component" value="Unassembled WGS sequence"/>
</dbReference>
<evidence type="ECO:0000313" key="1">
    <source>
        <dbReference type="EMBL" id="KAK9323510.1"/>
    </source>
</evidence>
<organism evidence="1 2">
    <name type="scientific">Lipomyces orientalis</name>
    <dbReference type="NCBI Taxonomy" id="1233043"/>
    <lineage>
        <taxon>Eukaryota</taxon>
        <taxon>Fungi</taxon>
        <taxon>Dikarya</taxon>
        <taxon>Ascomycota</taxon>
        <taxon>Saccharomycotina</taxon>
        <taxon>Lipomycetes</taxon>
        <taxon>Lipomycetales</taxon>
        <taxon>Lipomycetaceae</taxon>
        <taxon>Lipomyces</taxon>
    </lineage>
</organism>
<keyword evidence="2" id="KW-1185">Reference proteome</keyword>
<reference evidence="2" key="1">
    <citation type="journal article" date="2024" name="Front. Bioeng. Biotechnol.">
        <title>Genome-scale model development and genomic sequencing of the oleaginous clade Lipomyces.</title>
        <authorList>
            <person name="Czajka J.J."/>
            <person name="Han Y."/>
            <person name="Kim J."/>
            <person name="Mondo S.J."/>
            <person name="Hofstad B.A."/>
            <person name="Robles A."/>
            <person name="Haridas S."/>
            <person name="Riley R."/>
            <person name="LaButti K."/>
            <person name="Pangilinan J."/>
            <person name="Andreopoulos W."/>
            <person name="Lipzen A."/>
            <person name="Yan J."/>
            <person name="Wang M."/>
            <person name="Ng V."/>
            <person name="Grigoriev I.V."/>
            <person name="Spatafora J.W."/>
            <person name="Magnuson J.K."/>
            <person name="Baker S.E."/>
            <person name="Pomraning K.R."/>
        </authorList>
    </citation>
    <scope>NUCLEOTIDE SEQUENCE [LARGE SCALE GENOMIC DNA]</scope>
    <source>
        <strain evidence="2">CBS 10300</strain>
    </source>
</reference>
<gene>
    <name evidence="1" type="ORF">V1517DRAFT_306971</name>
</gene>
<comment type="caution">
    <text evidence="1">The sequence shown here is derived from an EMBL/GenBank/DDBJ whole genome shotgun (WGS) entry which is preliminary data.</text>
</comment>
<accession>A0ACC3TQL5</accession>
<proteinExistence type="predicted"/>
<dbReference type="EMBL" id="MU970060">
    <property type="protein sequence ID" value="KAK9323510.1"/>
    <property type="molecule type" value="Genomic_DNA"/>
</dbReference>
<evidence type="ECO:0000313" key="2">
    <source>
        <dbReference type="Proteomes" id="UP001489719"/>
    </source>
</evidence>
<name>A0ACC3TQL5_9ASCO</name>
<sequence length="140" mass="16057">MAMLDRDSNGDVSLDEIVLMFLELGREKKSVARSMHDVRNAIDVLNKRDHDNRPRCGYFILIALLNQNFDNLRVSFDKMLPFSSKAENTMVKMKRKRLMSDDVGPIMILKDGFPIVHSSISKSLSDAFPMFVGFEACRQR</sequence>
<protein>
    <submittedName>
        <fullName evidence="1">Uncharacterized protein</fullName>
    </submittedName>
</protein>